<comment type="caution">
    <text evidence="1">The sequence shown here is derived from an EMBL/GenBank/DDBJ whole genome shotgun (WGS) entry which is preliminary data.</text>
</comment>
<proteinExistence type="predicted"/>
<protein>
    <recommendedName>
        <fullName evidence="3">SMI1/KNR4 family protein</fullName>
    </recommendedName>
</protein>
<dbReference type="EMBL" id="BAABDJ010000006">
    <property type="protein sequence ID" value="GAA3998703.1"/>
    <property type="molecule type" value="Genomic_DNA"/>
</dbReference>
<dbReference type="Proteomes" id="UP001500567">
    <property type="component" value="Unassembled WGS sequence"/>
</dbReference>
<dbReference type="RefSeq" id="WP_345071029.1">
    <property type="nucleotide sequence ID" value="NZ_BAABDJ010000006.1"/>
</dbReference>
<sequence length="135" mass="15774">MKNETVRQQLREKWGIDPRKMWRPLIGRLSADTIYFEYNVFEQQFGVAQLQNLLPELGEKSWWAISEVGEDKSGVSAEVKSFAHQSQIEMYYCNATADWVVYVSHENTIALAGKDLLDHLKRAWPDFVSYCNPWE</sequence>
<reference evidence="2" key="1">
    <citation type="journal article" date="2019" name="Int. J. Syst. Evol. Microbiol.">
        <title>The Global Catalogue of Microorganisms (GCM) 10K type strain sequencing project: providing services to taxonomists for standard genome sequencing and annotation.</title>
        <authorList>
            <consortium name="The Broad Institute Genomics Platform"/>
            <consortium name="The Broad Institute Genome Sequencing Center for Infectious Disease"/>
            <person name="Wu L."/>
            <person name="Ma J."/>
        </authorList>
    </citation>
    <scope>NUCLEOTIDE SEQUENCE [LARGE SCALE GENOMIC DNA]</scope>
    <source>
        <strain evidence="2">JCM 17224</strain>
    </source>
</reference>
<name>A0ABP7RJY2_9BACT</name>
<evidence type="ECO:0000313" key="1">
    <source>
        <dbReference type="EMBL" id="GAA3998703.1"/>
    </source>
</evidence>
<evidence type="ECO:0008006" key="3">
    <source>
        <dbReference type="Google" id="ProtNLM"/>
    </source>
</evidence>
<keyword evidence="2" id="KW-1185">Reference proteome</keyword>
<organism evidence="1 2">
    <name type="scientific">Hymenobacter fastidiosus</name>
    <dbReference type="NCBI Taxonomy" id="486264"/>
    <lineage>
        <taxon>Bacteria</taxon>
        <taxon>Pseudomonadati</taxon>
        <taxon>Bacteroidota</taxon>
        <taxon>Cytophagia</taxon>
        <taxon>Cytophagales</taxon>
        <taxon>Hymenobacteraceae</taxon>
        <taxon>Hymenobacter</taxon>
    </lineage>
</organism>
<gene>
    <name evidence="1" type="ORF">GCM10022408_07000</name>
</gene>
<accession>A0ABP7RJY2</accession>
<evidence type="ECO:0000313" key="2">
    <source>
        <dbReference type="Proteomes" id="UP001500567"/>
    </source>
</evidence>